<comment type="similarity">
    <text evidence="3">Belongs to the fatty acid desaturase type 1 family.</text>
</comment>
<keyword evidence="6" id="KW-1133">Transmembrane helix</keyword>
<keyword evidence="4" id="KW-0560">Oxidoreductase</keyword>
<feature type="transmembrane region" description="Helical" evidence="6">
    <location>
        <begin position="203"/>
        <end position="223"/>
    </location>
</feature>
<evidence type="ECO:0000256" key="1">
    <source>
        <dbReference type="ARBA" id="ARBA00004370"/>
    </source>
</evidence>
<feature type="transmembrane region" description="Helical" evidence="6">
    <location>
        <begin position="50"/>
        <end position="68"/>
    </location>
</feature>
<protein>
    <recommendedName>
        <fullName evidence="11">Fatty acid desaturase domain-containing protein</fullName>
    </recommendedName>
</protein>
<dbReference type="Proteomes" id="UP001244341">
    <property type="component" value="Chromosome 17b"/>
</dbReference>
<accession>A0ABY8URJ2</accession>
<dbReference type="Pfam" id="PF11960">
    <property type="entry name" value="DUF3474"/>
    <property type="match status" value="1"/>
</dbReference>
<evidence type="ECO:0000313" key="10">
    <source>
        <dbReference type="Proteomes" id="UP001244341"/>
    </source>
</evidence>
<evidence type="ECO:0000256" key="5">
    <source>
        <dbReference type="ARBA" id="ARBA00023136"/>
    </source>
</evidence>
<evidence type="ECO:0000313" key="9">
    <source>
        <dbReference type="EMBL" id="WIA23847.1"/>
    </source>
</evidence>
<feature type="domain" description="Fatty acid desaturase N-terminal" evidence="8">
    <location>
        <begin position="10"/>
        <end position="61"/>
    </location>
</feature>
<evidence type="ECO:0000256" key="6">
    <source>
        <dbReference type="SAM" id="Phobius"/>
    </source>
</evidence>
<keyword evidence="10" id="KW-1185">Reference proteome</keyword>
<dbReference type="Pfam" id="PF00487">
    <property type="entry name" value="FA_desaturase"/>
    <property type="match status" value="1"/>
</dbReference>
<evidence type="ECO:0000256" key="4">
    <source>
        <dbReference type="ARBA" id="ARBA00023002"/>
    </source>
</evidence>
<dbReference type="InterPro" id="IPR021863">
    <property type="entry name" value="FAS_N"/>
</dbReference>
<evidence type="ECO:0000259" key="7">
    <source>
        <dbReference type="Pfam" id="PF00487"/>
    </source>
</evidence>
<gene>
    <name evidence="9" type="ORF">OEZ85_013506</name>
</gene>
<evidence type="ECO:0000256" key="2">
    <source>
        <dbReference type="ARBA" id="ARBA00005189"/>
    </source>
</evidence>
<evidence type="ECO:0008006" key="11">
    <source>
        <dbReference type="Google" id="ProtNLM"/>
    </source>
</evidence>
<dbReference type="PANTHER" id="PTHR32100">
    <property type="entry name" value="OMEGA-6 FATTY ACID DESATURASE, CHLOROPLASTIC"/>
    <property type="match status" value="1"/>
</dbReference>
<keyword evidence="6" id="KW-0812">Transmembrane</keyword>
<evidence type="ECO:0000256" key="3">
    <source>
        <dbReference type="ARBA" id="ARBA00009295"/>
    </source>
</evidence>
<keyword evidence="5 6" id="KW-0472">Membrane</keyword>
<comment type="pathway">
    <text evidence="2">Lipid metabolism.</text>
</comment>
<dbReference type="CDD" id="cd03507">
    <property type="entry name" value="Delta12-FADS-like"/>
    <property type="match status" value="1"/>
</dbReference>
<dbReference type="InterPro" id="IPR005804">
    <property type="entry name" value="FA_desaturase_dom"/>
</dbReference>
<feature type="domain" description="Fatty acid desaturase" evidence="7">
    <location>
        <begin position="69"/>
        <end position="327"/>
    </location>
</feature>
<comment type="subcellular location">
    <subcellularLocation>
        <location evidence="1">Membrane</location>
    </subcellularLocation>
</comment>
<name>A0ABY8URJ2_TETOB</name>
<organism evidence="9 10">
    <name type="scientific">Tetradesmus obliquus</name>
    <name type="common">Green alga</name>
    <name type="synonym">Acutodesmus obliquus</name>
    <dbReference type="NCBI Taxonomy" id="3088"/>
    <lineage>
        <taxon>Eukaryota</taxon>
        <taxon>Viridiplantae</taxon>
        <taxon>Chlorophyta</taxon>
        <taxon>core chlorophytes</taxon>
        <taxon>Chlorophyceae</taxon>
        <taxon>CS clade</taxon>
        <taxon>Sphaeropleales</taxon>
        <taxon>Scenedesmaceae</taxon>
        <taxon>Tetradesmus</taxon>
    </lineage>
</organism>
<dbReference type="InterPro" id="IPR012171">
    <property type="entry name" value="Fatty_acid_desaturase"/>
</dbReference>
<feature type="transmembrane region" description="Helical" evidence="6">
    <location>
        <begin position="74"/>
        <end position="91"/>
    </location>
</feature>
<proteinExistence type="inferred from homology"/>
<evidence type="ECO:0000259" key="8">
    <source>
        <dbReference type="Pfam" id="PF11960"/>
    </source>
</evidence>
<dbReference type="EMBL" id="CP126224">
    <property type="protein sequence ID" value="WIA23847.1"/>
    <property type="molecule type" value="Genomic_DNA"/>
</dbReference>
<sequence length="378" mass="43120">MPKTDARGFVLKEDGSYDLSAPPPFSLQDLKAAIPAHCWRKSVARSMLHVFLDLAVVAGMAYLAHTYATWWSWPLYWVAQGTMFWAIFVLGHDCGHGSFSDNRQFNDAMGHLLHSFILVPYHGWRLSHKKHHGNHGHIDNDESWHPLTQTQYEELGWMARLGRSTFPASLLSYPFYLIWGSPGRSHSHYHPHSDLFNKHQRSMVVTSDICLAIMYSLLAYGMYAIGCGAIAKLYWAPWLVYIVWLDTVTYLHHHGVQEHADKMPWYRGSEWSYLRGGLTTLDHDYGVFNKIHHDIGTHVAHHLFPQIPHYHLQEATEAIKPILGPYYREPAPSPGPLPLHLFTMLKRSFSTDKYVPDAGDVVFYSHPAEAAGSKAKAQ</sequence>
<reference evidence="9 10" key="1">
    <citation type="submission" date="2023-05" db="EMBL/GenBank/DDBJ databases">
        <title>A 100% complete, gapless, phased diploid assembly of the Scenedesmus obliquus UTEX 3031 genome.</title>
        <authorList>
            <person name="Biondi T.C."/>
            <person name="Hanschen E.R."/>
            <person name="Kwon T."/>
            <person name="Eng W."/>
            <person name="Kruse C.P.S."/>
            <person name="Koehler S.I."/>
            <person name="Kunde Y."/>
            <person name="Gleasner C.D."/>
            <person name="You Mak K.T."/>
            <person name="Polle J."/>
            <person name="Hovde B.T."/>
            <person name="Starkenburg S.R."/>
        </authorList>
    </citation>
    <scope>NUCLEOTIDE SEQUENCE [LARGE SCALE GENOMIC DNA]</scope>
    <source>
        <strain evidence="9 10">DOE0152z</strain>
    </source>
</reference>